<evidence type="ECO:0000256" key="1">
    <source>
        <dbReference type="ARBA" id="ARBA00006739"/>
    </source>
</evidence>
<feature type="transmembrane region" description="Helical" evidence="4">
    <location>
        <begin position="292"/>
        <end position="315"/>
    </location>
</feature>
<sequence>MIYLFWILLFLVIYSYAVYPVLLYVFGYLFGRNRKKLPSPDTEQLPGITLLVTAFNERDFVDEKIRNSEKLKYPADKLTLLWVTDGSNDGTPEKVAAYPQVKLMHEDARRGKIHAMNRAAQAVDSDIIVFCDANTFLTEDTLINIARHFQDPKIGCVAGEKQIIDSNSAAGAGEGAYWKYESTIKKLDYRFNTTLGAAGELFAVRKNLYEPVESDTVLDDFIISLRIAAQGYAVAYEPGAIAREFPSYSVSEEMKRKVRIAAGGFQSLKRLSFLLNPLKYPRLAFQFISHKVFRWLICPLALLVLIPVHVAVVWFNPDNLLYVILAIAHLLVYTTALSGWVLEQQKFPSVFYLPYYFVTTNFAQIRGLARYLKKSQTVNWERAKRAR</sequence>
<feature type="transmembrane region" description="Helical" evidence="4">
    <location>
        <begin position="321"/>
        <end position="342"/>
    </location>
</feature>
<keyword evidence="4" id="KW-0472">Membrane</keyword>
<dbReference type="InterPro" id="IPR029044">
    <property type="entry name" value="Nucleotide-diphossugar_trans"/>
</dbReference>
<accession>A0A0S2I3Q1</accession>
<comment type="similarity">
    <text evidence="1">Belongs to the glycosyltransferase 2 family.</text>
</comment>
<dbReference type="Gene3D" id="3.90.550.10">
    <property type="entry name" value="Spore Coat Polysaccharide Biosynthesis Protein SpsA, Chain A"/>
    <property type="match status" value="1"/>
</dbReference>
<dbReference type="KEGG" id="blq:L21SP5_03287"/>
<evidence type="ECO:0000313" key="5">
    <source>
        <dbReference type="EMBL" id="ALO16900.1"/>
    </source>
</evidence>
<gene>
    <name evidence="5" type="primary">icaA_2</name>
    <name evidence="5" type="ORF">L21SP5_03287</name>
</gene>
<protein>
    <submittedName>
        <fullName evidence="5">Poly-beta-1,6-N-acetyl-D-glucosamine synthase</fullName>
        <ecNumber evidence="5">2.4.1.-</ecNumber>
    </submittedName>
</protein>
<keyword evidence="4" id="KW-1133">Transmembrane helix</keyword>
<dbReference type="PANTHER" id="PTHR43630">
    <property type="entry name" value="POLY-BETA-1,6-N-ACETYL-D-GLUCOSAMINE SYNTHASE"/>
    <property type="match status" value="1"/>
</dbReference>
<keyword evidence="6" id="KW-1185">Reference proteome</keyword>
<keyword evidence="3 5" id="KW-0808">Transferase</keyword>
<keyword evidence="2 5" id="KW-0328">Glycosyltransferase</keyword>
<dbReference type="CDD" id="cd06439">
    <property type="entry name" value="CESA_like_1"/>
    <property type="match status" value="1"/>
</dbReference>
<dbReference type="EMBL" id="CP013118">
    <property type="protein sequence ID" value="ALO16900.1"/>
    <property type="molecule type" value="Genomic_DNA"/>
</dbReference>
<evidence type="ECO:0000256" key="2">
    <source>
        <dbReference type="ARBA" id="ARBA00022676"/>
    </source>
</evidence>
<evidence type="ECO:0000313" key="6">
    <source>
        <dbReference type="Proteomes" id="UP000064893"/>
    </source>
</evidence>
<dbReference type="Pfam" id="PF13641">
    <property type="entry name" value="Glyco_tranf_2_3"/>
    <property type="match status" value="1"/>
</dbReference>
<keyword evidence="4" id="KW-0812">Transmembrane</keyword>
<dbReference type="Proteomes" id="UP000064893">
    <property type="component" value="Chromosome"/>
</dbReference>
<dbReference type="AlphaFoldDB" id="A0A0S2I3Q1"/>
<name>A0A0S2I3Q1_9BACT</name>
<evidence type="ECO:0000256" key="4">
    <source>
        <dbReference type="SAM" id="Phobius"/>
    </source>
</evidence>
<proteinExistence type="inferred from homology"/>
<dbReference type="EC" id="2.4.1.-" evidence="5"/>
<dbReference type="STRING" id="1307839.L21SP5_03287"/>
<evidence type="ECO:0000256" key="3">
    <source>
        <dbReference type="ARBA" id="ARBA00022679"/>
    </source>
</evidence>
<feature type="transmembrane region" description="Helical" evidence="4">
    <location>
        <begin position="6"/>
        <end position="30"/>
    </location>
</feature>
<dbReference type="GO" id="GO:0016757">
    <property type="term" value="F:glycosyltransferase activity"/>
    <property type="evidence" value="ECO:0007669"/>
    <property type="project" value="UniProtKB-KW"/>
</dbReference>
<dbReference type="SUPFAM" id="SSF53448">
    <property type="entry name" value="Nucleotide-diphospho-sugar transferases"/>
    <property type="match status" value="1"/>
</dbReference>
<dbReference type="PANTHER" id="PTHR43630:SF1">
    <property type="entry name" value="POLY-BETA-1,6-N-ACETYL-D-GLUCOSAMINE SYNTHASE"/>
    <property type="match status" value="1"/>
</dbReference>
<organism evidence="5 6">
    <name type="scientific">Salinivirga cyanobacteriivorans</name>
    <dbReference type="NCBI Taxonomy" id="1307839"/>
    <lineage>
        <taxon>Bacteria</taxon>
        <taxon>Pseudomonadati</taxon>
        <taxon>Bacteroidota</taxon>
        <taxon>Bacteroidia</taxon>
        <taxon>Bacteroidales</taxon>
        <taxon>Salinivirgaceae</taxon>
        <taxon>Salinivirga</taxon>
    </lineage>
</organism>
<dbReference type="RefSeq" id="WP_057954243.1">
    <property type="nucleotide sequence ID" value="NZ_CP013118.1"/>
</dbReference>
<reference evidence="5 6" key="1">
    <citation type="submission" date="2015-11" db="EMBL/GenBank/DDBJ databases">
        <title>Description and complete genome sequence of a novel strain predominating in hypersaline microbial mats and representing a new family of the Bacteriodetes phylum.</title>
        <authorList>
            <person name="Spring S."/>
            <person name="Bunk B."/>
            <person name="Sproer C."/>
            <person name="Klenk H.-P."/>
        </authorList>
    </citation>
    <scope>NUCLEOTIDE SEQUENCE [LARGE SCALE GENOMIC DNA]</scope>
    <source>
        <strain evidence="5 6">L21-Spi-D4</strain>
    </source>
</reference>